<dbReference type="GO" id="GO:0043130">
    <property type="term" value="F:ubiquitin binding"/>
    <property type="evidence" value="ECO:0007669"/>
    <property type="project" value="InterPro"/>
</dbReference>
<evidence type="ECO:0000313" key="4">
    <source>
        <dbReference type="Proteomes" id="UP000494040"/>
    </source>
</evidence>
<dbReference type="KEGG" id="clec:112128050"/>
<dbReference type="Proteomes" id="UP000494040">
    <property type="component" value="Unassembled WGS sequence"/>
</dbReference>
<dbReference type="AlphaFoldDB" id="A0A8I6SRG9"/>
<feature type="region of interest" description="Disordered" evidence="1">
    <location>
        <begin position="96"/>
        <end position="135"/>
    </location>
</feature>
<feature type="region of interest" description="Disordered" evidence="1">
    <location>
        <begin position="23"/>
        <end position="54"/>
    </location>
</feature>
<dbReference type="OrthoDB" id="3045089at2759"/>
<accession>A0A8I6SRG9</accession>
<name>A0A8I6SRG9_CIMLE</name>
<evidence type="ECO:0000256" key="1">
    <source>
        <dbReference type="SAM" id="MobiDB-lite"/>
    </source>
</evidence>
<evidence type="ECO:0000259" key="2">
    <source>
        <dbReference type="PROSITE" id="PS51140"/>
    </source>
</evidence>
<dbReference type="InterPro" id="IPR003892">
    <property type="entry name" value="CUE"/>
</dbReference>
<dbReference type="CDD" id="cd14279">
    <property type="entry name" value="CUE"/>
    <property type="match status" value="1"/>
</dbReference>
<organism evidence="3 4">
    <name type="scientific">Cimex lectularius</name>
    <name type="common">Bed bug</name>
    <name type="synonym">Acanthia lectularia</name>
    <dbReference type="NCBI Taxonomy" id="79782"/>
    <lineage>
        <taxon>Eukaryota</taxon>
        <taxon>Metazoa</taxon>
        <taxon>Ecdysozoa</taxon>
        <taxon>Arthropoda</taxon>
        <taxon>Hexapoda</taxon>
        <taxon>Insecta</taxon>
        <taxon>Pterygota</taxon>
        <taxon>Neoptera</taxon>
        <taxon>Paraneoptera</taxon>
        <taxon>Hemiptera</taxon>
        <taxon>Heteroptera</taxon>
        <taxon>Panheteroptera</taxon>
        <taxon>Cimicomorpha</taxon>
        <taxon>Cimicidae</taxon>
        <taxon>Cimex</taxon>
    </lineage>
</organism>
<dbReference type="PROSITE" id="PS51140">
    <property type="entry name" value="CUE"/>
    <property type="match status" value="1"/>
</dbReference>
<dbReference type="RefSeq" id="XP_024085586.1">
    <property type="nucleotide sequence ID" value="XM_024229818.1"/>
</dbReference>
<dbReference type="SUPFAM" id="SSF46934">
    <property type="entry name" value="UBA-like"/>
    <property type="match status" value="1"/>
</dbReference>
<keyword evidence="4" id="KW-1185">Reference proteome</keyword>
<proteinExistence type="predicted"/>
<protein>
    <recommendedName>
        <fullName evidence="2">CUE domain-containing protein</fullName>
    </recommendedName>
</protein>
<feature type="compositionally biased region" description="Basic and acidic residues" evidence="1">
    <location>
        <begin position="109"/>
        <end position="121"/>
    </location>
</feature>
<sequence>HFIHRYHGREAVVVSALQVEKHPVSTPGPFTPPPARLQTRPSIVSRPQPKPHSPKMKLRYLKSVFPVVEETILLDTLCNSDNNVTHATERLLHLGFNKKDTPPPRVSLKKKEQPDDVREIPLRPPFRPGVTKTEEEKKEMKNHLCQKYPNLPEMVISLAMDSASYNEETAETILSLMLEEKPVKQKETTEEVSEAPKIITEDAEIKTEAVPISPVAIDEKSFKKRQKGRVDQRQVLIKETQIEVKEDAQMKNCTFESPLLIKPKGPNSLISKGPNESLLLEDYVPWIGPKRNLAMGSNKSLCVGPRGAKGPDLSARKGPQSSLAKGSIYSKFQVHPGTRCN</sequence>
<reference evidence="3" key="1">
    <citation type="submission" date="2022-01" db="UniProtKB">
        <authorList>
            <consortium name="EnsemblMetazoa"/>
        </authorList>
    </citation>
    <scope>IDENTIFICATION</scope>
</reference>
<evidence type="ECO:0000313" key="3">
    <source>
        <dbReference type="EnsemblMetazoa" id="XP_024085586.1"/>
    </source>
</evidence>
<feature type="domain" description="CUE" evidence="2">
    <location>
        <begin position="53"/>
        <end position="96"/>
    </location>
</feature>
<dbReference type="InterPro" id="IPR009060">
    <property type="entry name" value="UBA-like_sf"/>
</dbReference>
<dbReference type="EnsemblMetazoa" id="XM_024229818.1">
    <property type="protein sequence ID" value="XP_024085586.1"/>
    <property type="gene ID" value="LOC112128050"/>
</dbReference>
<dbReference type="OMA" id="LEACHYD"/>
<feature type="region of interest" description="Disordered" evidence="1">
    <location>
        <begin position="302"/>
        <end position="328"/>
    </location>
</feature>
<dbReference type="GeneID" id="112128050"/>